<evidence type="ECO:0000256" key="1">
    <source>
        <dbReference type="ARBA" id="ARBA00007623"/>
    </source>
</evidence>
<dbReference type="SUPFAM" id="SSF49758">
    <property type="entry name" value="Calpain large subunit, middle domain (domain III)"/>
    <property type="match status" value="1"/>
</dbReference>
<dbReference type="AlphaFoldDB" id="A0AAD9VGR3"/>
<dbReference type="Pfam" id="PF00168">
    <property type="entry name" value="C2"/>
    <property type="match status" value="1"/>
</dbReference>
<dbReference type="SMART" id="SM00239">
    <property type="entry name" value="C2"/>
    <property type="match status" value="1"/>
</dbReference>
<comment type="caution">
    <text evidence="5">Lacks conserved residue(s) required for the propagation of feature annotation.</text>
</comment>
<evidence type="ECO:0000256" key="3">
    <source>
        <dbReference type="ARBA" id="ARBA00022801"/>
    </source>
</evidence>
<proteinExistence type="inferred from homology"/>
<dbReference type="Pfam" id="PF00648">
    <property type="entry name" value="Peptidase_C2"/>
    <property type="match status" value="1"/>
</dbReference>
<dbReference type="PROSITE" id="PS50004">
    <property type="entry name" value="C2"/>
    <property type="match status" value="1"/>
</dbReference>
<dbReference type="InterPro" id="IPR022682">
    <property type="entry name" value="Calpain_domain_III"/>
</dbReference>
<gene>
    <name evidence="8" type="ORF">P5673_000994</name>
</gene>
<dbReference type="Gene3D" id="2.60.40.150">
    <property type="entry name" value="C2 domain"/>
    <property type="match status" value="1"/>
</dbReference>
<dbReference type="PROSITE" id="PS50203">
    <property type="entry name" value="CALPAIN_CAT"/>
    <property type="match status" value="1"/>
</dbReference>
<dbReference type="FunFam" id="2.60.40.150:FF:000131">
    <property type="entry name" value="calpain-6"/>
    <property type="match status" value="1"/>
</dbReference>
<dbReference type="CDD" id="cd00214">
    <property type="entry name" value="Calpain_III"/>
    <property type="match status" value="1"/>
</dbReference>
<name>A0AAD9VGR3_ACRCE</name>
<dbReference type="InterPro" id="IPR033884">
    <property type="entry name" value="C2_Calpain"/>
</dbReference>
<feature type="domain" description="C2" evidence="6">
    <location>
        <begin position="318"/>
        <end position="436"/>
    </location>
</feature>
<dbReference type="EMBL" id="JARQWQ010000002">
    <property type="protein sequence ID" value="KAK2573347.1"/>
    <property type="molecule type" value="Genomic_DNA"/>
</dbReference>
<evidence type="ECO:0000256" key="2">
    <source>
        <dbReference type="ARBA" id="ARBA00022670"/>
    </source>
</evidence>
<dbReference type="InterPro" id="IPR022684">
    <property type="entry name" value="Calpain_cysteine_protease"/>
</dbReference>
<feature type="domain" description="Calpain catalytic" evidence="7">
    <location>
        <begin position="32"/>
        <end position="165"/>
    </location>
</feature>
<sequence>MEEVHFEVVFLNLNSVIIDLRYFVVQIKNRDEMEKRTETGLVMGHAYGVTAIKKVQLCYVFNIQNIQSTGMMELNSFSIYIIFIIILQFKSNSHTVSQKPLPPLCQQQLNRTSPRNCFLLSEEWNKLKASDREKLGIVFENDGEFWMAFEDFCSYFTNSTICHVINKSIFSLRKRWHVFKHNYQWTPGSTAGGCVENRSSFLSNPQYAFSVQEEGEVMVSLMQEDTRKEKERGVENLTIGYFVMKVEENRKYRVHTMFEKAGDSIFINAREVVNKLELKKGRYLVIPSTYEPNKAGRYLIRVFTEKSSKAMFLDKEHSTGSKIWCCFPQCRTPVCVVSVTVKSAGGLQKTSSFSMTPDPYALVSCEGREVKTPVIKDSLDPKWNTGALFFVRRPQNAQLVIQVWDSNVFWDSFMGQAKLNIDINNKAVVETHNLMGRRRREQEKMPGCVTVEIKCYDDLIAI</sequence>
<dbReference type="Gene3D" id="2.60.120.380">
    <property type="match status" value="1"/>
</dbReference>
<dbReference type="GO" id="GO:0005737">
    <property type="term" value="C:cytoplasm"/>
    <property type="evidence" value="ECO:0007669"/>
    <property type="project" value="TreeGrafter"/>
</dbReference>
<comment type="caution">
    <text evidence="8">The sequence shown here is derived from an EMBL/GenBank/DDBJ whole genome shotgun (WGS) entry which is preliminary data.</text>
</comment>
<comment type="similarity">
    <text evidence="1">Belongs to the peptidase C2 family.</text>
</comment>
<dbReference type="InterPro" id="IPR038765">
    <property type="entry name" value="Papain-like_cys_pep_sf"/>
</dbReference>
<dbReference type="PRINTS" id="PR00704">
    <property type="entry name" value="CALPAIN"/>
</dbReference>
<dbReference type="Gene3D" id="3.90.70.10">
    <property type="entry name" value="Cysteine proteinases"/>
    <property type="match status" value="1"/>
</dbReference>
<dbReference type="Pfam" id="PF01067">
    <property type="entry name" value="Calpain_III"/>
    <property type="match status" value="1"/>
</dbReference>
<dbReference type="InterPro" id="IPR022683">
    <property type="entry name" value="Calpain_III"/>
</dbReference>
<protein>
    <submittedName>
        <fullName evidence="8">Calpain-5</fullName>
    </submittedName>
</protein>
<evidence type="ECO:0000313" key="9">
    <source>
        <dbReference type="Proteomes" id="UP001249851"/>
    </source>
</evidence>
<keyword evidence="2" id="KW-0645">Protease</keyword>
<dbReference type="PANTHER" id="PTHR10183">
    <property type="entry name" value="CALPAIN"/>
    <property type="match status" value="1"/>
</dbReference>
<evidence type="ECO:0000259" key="6">
    <source>
        <dbReference type="PROSITE" id="PS50004"/>
    </source>
</evidence>
<dbReference type="SUPFAM" id="SSF54001">
    <property type="entry name" value="Cysteine proteinases"/>
    <property type="match status" value="1"/>
</dbReference>
<keyword evidence="9" id="KW-1185">Reference proteome</keyword>
<organism evidence="8 9">
    <name type="scientific">Acropora cervicornis</name>
    <name type="common">Staghorn coral</name>
    <dbReference type="NCBI Taxonomy" id="6130"/>
    <lineage>
        <taxon>Eukaryota</taxon>
        <taxon>Metazoa</taxon>
        <taxon>Cnidaria</taxon>
        <taxon>Anthozoa</taxon>
        <taxon>Hexacorallia</taxon>
        <taxon>Scleractinia</taxon>
        <taxon>Astrocoeniina</taxon>
        <taxon>Acroporidae</taxon>
        <taxon>Acropora</taxon>
    </lineage>
</organism>
<evidence type="ECO:0000259" key="7">
    <source>
        <dbReference type="PROSITE" id="PS50203"/>
    </source>
</evidence>
<reference evidence="8" key="2">
    <citation type="journal article" date="2023" name="Science">
        <title>Genomic signatures of disease resistance in endangered staghorn corals.</title>
        <authorList>
            <person name="Vollmer S.V."/>
            <person name="Selwyn J.D."/>
            <person name="Despard B.A."/>
            <person name="Roesel C.L."/>
        </authorList>
    </citation>
    <scope>NUCLEOTIDE SEQUENCE</scope>
    <source>
        <strain evidence="8">K2</strain>
    </source>
</reference>
<dbReference type="InterPro" id="IPR001300">
    <property type="entry name" value="Peptidase_C2_calpain_cat"/>
</dbReference>
<dbReference type="SMART" id="SM00720">
    <property type="entry name" value="calpain_III"/>
    <property type="match status" value="1"/>
</dbReference>
<dbReference type="PANTHER" id="PTHR10183:SF379">
    <property type="entry name" value="CALPAIN-5"/>
    <property type="match status" value="1"/>
</dbReference>
<reference evidence="8" key="1">
    <citation type="journal article" date="2023" name="G3 (Bethesda)">
        <title>Whole genome assembly and annotation of the endangered Caribbean coral Acropora cervicornis.</title>
        <authorList>
            <person name="Selwyn J.D."/>
            <person name="Vollmer S.V."/>
        </authorList>
    </citation>
    <scope>NUCLEOTIDE SEQUENCE</scope>
    <source>
        <strain evidence="8">K2</strain>
    </source>
</reference>
<dbReference type="GO" id="GO:0004198">
    <property type="term" value="F:calcium-dependent cysteine-type endopeptidase activity"/>
    <property type="evidence" value="ECO:0007669"/>
    <property type="project" value="InterPro"/>
</dbReference>
<dbReference type="Proteomes" id="UP001249851">
    <property type="component" value="Unassembled WGS sequence"/>
</dbReference>
<evidence type="ECO:0000256" key="5">
    <source>
        <dbReference type="PROSITE-ProRule" id="PRU00239"/>
    </source>
</evidence>
<keyword evidence="3" id="KW-0378">Hydrolase</keyword>
<dbReference type="SUPFAM" id="SSF49562">
    <property type="entry name" value="C2 domain (Calcium/lipid-binding domain, CaLB)"/>
    <property type="match status" value="1"/>
</dbReference>
<evidence type="ECO:0000256" key="4">
    <source>
        <dbReference type="ARBA" id="ARBA00022807"/>
    </source>
</evidence>
<dbReference type="InterPro" id="IPR036213">
    <property type="entry name" value="Calpain_III_sf"/>
</dbReference>
<dbReference type="GO" id="GO:0006508">
    <property type="term" value="P:proteolysis"/>
    <property type="evidence" value="ECO:0007669"/>
    <property type="project" value="UniProtKB-KW"/>
</dbReference>
<keyword evidence="4" id="KW-0788">Thiol protease</keyword>
<dbReference type="CDD" id="cd04046">
    <property type="entry name" value="C2_Calpain"/>
    <property type="match status" value="1"/>
</dbReference>
<dbReference type="InterPro" id="IPR033883">
    <property type="entry name" value="C2_III"/>
</dbReference>
<dbReference type="InterPro" id="IPR000008">
    <property type="entry name" value="C2_dom"/>
</dbReference>
<accession>A0AAD9VGR3</accession>
<dbReference type="InterPro" id="IPR035892">
    <property type="entry name" value="C2_domain_sf"/>
</dbReference>
<evidence type="ECO:0000313" key="8">
    <source>
        <dbReference type="EMBL" id="KAK2573347.1"/>
    </source>
</evidence>